<gene>
    <name evidence="1" type="ORF">PSA7680_00920</name>
</gene>
<evidence type="ECO:0000313" key="1">
    <source>
        <dbReference type="EMBL" id="SLN22777.1"/>
    </source>
</evidence>
<dbReference type="Proteomes" id="UP000193409">
    <property type="component" value="Unassembled WGS sequence"/>
</dbReference>
<dbReference type="OrthoDB" id="7840273at2"/>
<organism evidence="1 2">
    <name type="scientific">Pseudoruegeria aquimaris</name>
    <dbReference type="NCBI Taxonomy" id="393663"/>
    <lineage>
        <taxon>Bacteria</taxon>
        <taxon>Pseudomonadati</taxon>
        <taxon>Pseudomonadota</taxon>
        <taxon>Alphaproteobacteria</taxon>
        <taxon>Rhodobacterales</taxon>
        <taxon>Roseobacteraceae</taxon>
        <taxon>Pseudoruegeria</taxon>
    </lineage>
</organism>
<dbReference type="AlphaFoldDB" id="A0A1Y5RQ56"/>
<evidence type="ECO:0000313" key="2">
    <source>
        <dbReference type="Proteomes" id="UP000193409"/>
    </source>
</evidence>
<proteinExistence type="predicted"/>
<sequence>MDDNDVTKSEDLSLADREAWLDRLDDIGEERGYFQPLGPKHSAILTDESPTLLVTFETIDSIARTSPDALPLGFHLVEGTDWSQLCVLAHEETWFRDRYVYGYFDRLVDDGFFEDFDRVIFYGAGACGYAAAAFSVAAPGARVIAVQPQATLDPGVTAWDTRHRAQRRLSFCDRYGYAPEMVDAAEKAFILHDPAQPFDAMHAALFTRPHVRQIRCRHLGPDVQDSLLAMDVLKPLIHAAAEEEFDAEDIHRLLRARRSHGPYLERLTEVARRTDKPLLTAYSAEALKRATGTAGSVQKHYRWARNALAKSGRDVPHPRNA</sequence>
<accession>A0A1Y5RQ56</accession>
<protein>
    <recommendedName>
        <fullName evidence="3">Phosphoadenosine phosphosulfate reductase</fullName>
    </recommendedName>
</protein>
<dbReference type="EMBL" id="FWFQ01000004">
    <property type="protein sequence ID" value="SLN22777.1"/>
    <property type="molecule type" value="Genomic_DNA"/>
</dbReference>
<reference evidence="1 2" key="1">
    <citation type="submission" date="2017-03" db="EMBL/GenBank/DDBJ databases">
        <authorList>
            <person name="Afonso C.L."/>
            <person name="Miller P.J."/>
            <person name="Scott M.A."/>
            <person name="Spackman E."/>
            <person name="Goraichik I."/>
            <person name="Dimitrov K.M."/>
            <person name="Suarez D.L."/>
            <person name="Swayne D.E."/>
        </authorList>
    </citation>
    <scope>NUCLEOTIDE SEQUENCE [LARGE SCALE GENOMIC DNA]</scope>
    <source>
        <strain evidence="1 2">CECT 7680</strain>
    </source>
</reference>
<evidence type="ECO:0008006" key="3">
    <source>
        <dbReference type="Google" id="ProtNLM"/>
    </source>
</evidence>
<keyword evidence="2" id="KW-1185">Reference proteome</keyword>
<dbReference type="RefSeq" id="WP_085867476.1">
    <property type="nucleotide sequence ID" value="NZ_FWFQ01000004.1"/>
</dbReference>
<name>A0A1Y5RQ56_9RHOB</name>